<reference evidence="12 13" key="1">
    <citation type="submission" date="2018-08" db="EMBL/GenBank/DDBJ databases">
        <title>A genome reference for cultivated species of the human gut microbiota.</title>
        <authorList>
            <person name="Zou Y."/>
            <person name="Xue W."/>
            <person name="Luo G."/>
        </authorList>
    </citation>
    <scope>NUCLEOTIDE SEQUENCE [LARGE SCALE GENOMIC DNA]</scope>
    <source>
        <strain evidence="12 13">OM06-4</strain>
    </source>
</reference>
<dbReference type="PROSITE" id="PS51918">
    <property type="entry name" value="RADICAL_SAM"/>
    <property type="match status" value="1"/>
</dbReference>
<dbReference type="NCBIfam" id="TIGR02494">
    <property type="entry name" value="PFLE_PFLC"/>
    <property type="match status" value="1"/>
</dbReference>
<evidence type="ECO:0000256" key="7">
    <source>
        <dbReference type="ARBA" id="ARBA00023004"/>
    </source>
</evidence>
<dbReference type="InterPro" id="IPR001989">
    <property type="entry name" value="Radical_activat_CS"/>
</dbReference>
<dbReference type="InterPro" id="IPR013785">
    <property type="entry name" value="Aldolase_TIM"/>
</dbReference>
<evidence type="ECO:0000256" key="3">
    <source>
        <dbReference type="ARBA" id="ARBA00022485"/>
    </source>
</evidence>
<keyword evidence="7" id="KW-0408">Iron</keyword>
<evidence type="ECO:0000256" key="8">
    <source>
        <dbReference type="ARBA" id="ARBA00023014"/>
    </source>
</evidence>
<dbReference type="Pfam" id="PF00037">
    <property type="entry name" value="Fer4"/>
    <property type="match status" value="2"/>
</dbReference>
<comment type="catalytic activity">
    <reaction evidence="9">
        <text>glycyl-[protein] + reduced [flavodoxin] + S-adenosyl-L-methionine = glycin-2-yl radical-[protein] + semiquinone [flavodoxin] + 5'-deoxyadenosine + L-methionine + H(+)</text>
        <dbReference type="Rhea" id="RHEA:61976"/>
        <dbReference type="Rhea" id="RHEA-COMP:10622"/>
        <dbReference type="Rhea" id="RHEA-COMP:14480"/>
        <dbReference type="Rhea" id="RHEA-COMP:15993"/>
        <dbReference type="Rhea" id="RHEA-COMP:15994"/>
        <dbReference type="ChEBI" id="CHEBI:15378"/>
        <dbReference type="ChEBI" id="CHEBI:17319"/>
        <dbReference type="ChEBI" id="CHEBI:29947"/>
        <dbReference type="ChEBI" id="CHEBI:32722"/>
        <dbReference type="ChEBI" id="CHEBI:57618"/>
        <dbReference type="ChEBI" id="CHEBI:57844"/>
        <dbReference type="ChEBI" id="CHEBI:59789"/>
        <dbReference type="ChEBI" id="CHEBI:140311"/>
    </reaction>
</comment>
<dbReference type="InterPro" id="IPR058240">
    <property type="entry name" value="rSAM_sf"/>
</dbReference>
<dbReference type="PANTHER" id="PTHR30352">
    <property type="entry name" value="PYRUVATE FORMATE-LYASE-ACTIVATING ENZYME"/>
    <property type="match status" value="1"/>
</dbReference>
<comment type="cofactor">
    <cofactor evidence="1">
        <name>[4Fe-4S] cluster</name>
        <dbReference type="ChEBI" id="CHEBI:49883"/>
    </cofactor>
</comment>
<dbReference type="Proteomes" id="UP000261032">
    <property type="component" value="Unassembled WGS sequence"/>
</dbReference>
<dbReference type="SUPFAM" id="SSF54862">
    <property type="entry name" value="4Fe-4S ferredoxins"/>
    <property type="match status" value="1"/>
</dbReference>
<keyword evidence="4" id="KW-0949">S-adenosyl-L-methionine</keyword>
<evidence type="ECO:0000256" key="2">
    <source>
        <dbReference type="ARBA" id="ARBA00009777"/>
    </source>
</evidence>
<evidence type="ECO:0000313" key="12">
    <source>
        <dbReference type="EMBL" id="RGD79124.1"/>
    </source>
</evidence>
<gene>
    <name evidence="12" type="ORF">DXB93_16530</name>
</gene>
<feature type="domain" description="4Fe-4S ferredoxin-type" evidence="10">
    <location>
        <begin position="47"/>
        <end position="76"/>
    </location>
</feature>
<feature type="domain" description="Radical SAM core" evidence="11">
    <location>
        <begin position="16"/>
        <end position="294"/>
    </location>
</feature>
<dbReference type="GO" id="GO:0046872">
    <property type="term" value="F:metal ion binding"/>
    <property type="evidence" value="ECO:0007669"/>
    <property type="project" value="UniProtKB-KW"/>
</dbReference>
<keyword evidence="8" id="KW-0411">Iron-sulfur</keyword>
<dbReference type="Pfam" id="PF04055">
    <property type="entry name" value="Radical_SAM"/>
    <property type="match status" value="1"/>
</dbReference>
<evidence type="ECO:0000256" key="6">
    <source>
        <dbReference type="ARBA" id="ARBA00023002"/>
    </source>
</evidence>
<keyword evidence="5" id="KW-0479">Metal-binding</keyword>
<dbReference type="InterPro" id="IPR017896">
    <property type="entry name" value="4Fe4S_Fe-S-bd"/>
</dbReference>
<evidence type="ECO:0000259" key="11">
    <source>
        <dbReference type="PROSITE" id="PS51918"/>
    </source>
</evidence>
<keyword evidence="3" id="KW-0004">4Fe-4S</keyword>
<dbReference type="InterPro" id="IPR007197">
    <property type="entry name" value="rSAM"/>
</dbReference>
<dbReference type="SFLD" id="SFLDS00029">
    <property type="entry name" value="Radical_SAM"/>
    <property type="match status" value="1"/>
</dbReference>
<accession>A0A3E3E8Y4</accession>
<dbReference type="AlphaFoldDB" id="A0A3E3E8Y4"/>
<dbReference type="PIRSF" id="PIRSF000371">
    <property type="entry name" value="PFL_act_enz"/>
    <property type="match status" value="1"/>
</dbReference>
<evidence type="ECO:0000256" key="9">
    <source>
        <dbReference type="ARBA" id="ARBA00047365"/>
    </source>
</evidence>
<dbReference type="InterPro" id="IPR012839">
    <property type="entry name" value="Organic_radical_activase"/>
</dbReference>
<organism evidence="12 13">
    <name type="scientific">Thomasclavelia ramosa</name>
    <dbReference type="NCBI Taxonomy" id="1547"/>
    <lineage>
        <taxon>Bacteria</taxon>
        <taxon>Bacillati</taxon>
        <taxon>Bacillota</taxon>
        <taxon>Erysipelotrichia</taxon>
        <taxon>Erysipelotrichales</taxon>
        <taxon>Coprobacillaceae</taxon>
        <taxon>Thomasclavelia</taxon>
    </lineage>
</organism>
<dbReference type="GO" id="GO:0051539">
    <property type="term" value="F:4 iron, 4 sulfur cluster binding"/>
    <property type="evidence" value="ECO:0007669"/>
    <property type="project" value="UniProtKB-KW"/>
</dbReference>
<dbReference type="PANTHER" id="PTHR30352:SF4">
    <property type="entry name" value="PYRUVATE FORMATE-LYASE 2-ACTIVATING ENZYME"/>
    <property type="match status" value="1"/>
</dbReference>
<keyword evidence="6" id="KW-0560">Oxidoreductase</keyword>
<feature type="domain" description="4Fe-4S ferredoxin-type" evidence="10">
    <location>
        <begin position="77"/>
        <end position="105"/>
    </location>
</feature>
<dbReference type="InterPro" id="IPR034457">
    <property type="entry name" value="Organic_radical-activating"/>
</dbReference>
<dbReference type="RefSeq" id="WP_117582489.1">
    <property type="nucleotide sequence ID" value="NZ_JBDOIQ010000004.1"/>
</dbReference>
<comment type="similarity">
    <text evidence="2">Belongs to the organic radical-activating enzymes family.</text>
</comment>
<dbReference type="Gene3D" id="3.20.20.70">
    <property type="entry name" value="Aldolase class I"/>
    <property type="match status" value="1"/>
</dbReference>
<dbReference type="SFLD" id="SFLDG01118">
    <property type="entry name" value="activating_enzymes__group_2"/>
    <property type="match status" value="1"/>
</dbReference>
<dbReference type="GO" id="GO:0016491">
    <property type="term" value="F:oxidoreductase activity"/>
    <property type="evidence" value="ECO:0007669"/>
    <property type="project" value="UniProtKB-KW"/>
</dbReference>
<dbReference type="PROSITE" id="PS01087">
    <property type="entry name" value="RADICAL_ACTIVATING"/>
    <property type="match status" value="1"/>
</dbReference>
<protein>
    <submittedName>
        <fullName evidence="12">Glycyl-radical enzyme activating protein</fullName>
    </submittedName>
</protein>
<name>A0A3E3E8Y4_9FIRM</name>
<evidence type="ECO:0000259" key="10">
    <source>
        <dbReference type="PROSITE" id="PS51379"/>
    </source>
</evidence>
<sequence>MENKGIIFNIQKFSIHDGPGIRTTIFFKGCPLRCKWCSNPESQLKAVQILWDHNKCTHCMTCINNCPTGAIKLIADKIIIDQNKCNGCLRCVNKCPQIALKNEGEYKTIDEIVTTCLQDKDFYEESNGGITISGGEGMSQPAFLFHLVNELKKHQLHLAIETTGYIEHEFFTKLAPLFDLLLFDVKHYDREQHFLGTGVYNDLIIKNLKWALQNKIEVLPRIPVIPDFNDSLNDAKGLARLLKNIGVLKVQLLPFHQFGEKKYEMLNLEYSLKNKKALHKEDLKEYQNIFINEDIKCFF</sequence>
<dbReference type="InterPro" id="IPR040074">
    <property type="entry name" value="BssD/PflA/YjjW"/>
</dbReference>
<evidence type="ECO:0000256" key="1">
    <source>
        <dbReference type="ARBA" id="ARBA00001966"/>
    </source>
</evidence>
<dbReference type="Gene3D" id="3.30.70.20">
    <property type="match status" value="1"/>
</dbReference>
<dbReference type="EMBL" id="QUSL01000039">
    <property type="protein sequence ID" value="RGD79124.1"/>
    <property type="molecule type" value="Genomic_DNA"/>
</dbReference>
<comment type="caution">
    <text evidence="12">The sequence shown here is derived from an EMBL/GenBank/DDBJ whole genome shotgun (WGS) entry which is preliminary data.</text>
</comment>
<dbReference type="PROSITE" id="PS51379">
    <property type="entry name" value="4FE4S_FER_2"/>
    <property type="match status" value="2"/>
</dbReference>
<proteinExistence type="inferred from homology"/>
<dbReference type="SUPFAM" id="SSF102114">
    <property type="entry name" value="Radical SAM enzymes"/>
    <property type="match status" value="1"/>
</dbReference>
<dbReference type="InterPro" id="IPR017900">
    <property type="entry name" value="4Fe4S_Fe_S_CS"/>
</dbReference>
<dbReference type="SFLD" id="SFLDG01066">
    <property type="entry name" value="organic_radical-activating_enz"/>
    <property type="match status" value="1"/>
</dbReference>
<evidence type="ECO:0000256" key="5">
    <source>
        <dbReference type="ARBA" id="ARBA00022723"/>
    </source>
</evidence>
<dbReference type="PROSITE" id="PS00198">
    <property type="entry name" value="4FE4S_FER_1"/>
    <property type="match status" value="2"/>
</dbReference>
<evidence type="ECO:0000313" key="13">
    <source>
        <dbReference type="Proteomes" id="UP000261032"/>
    </source>
</evidence>
<evidence type="ECO:0000256" key="4">
    <source>
        <dbReference type="ARBA" id="ARBA00022691"/>
    </source>
</evidence>